<accession>A0A8J6D243</accession>
<gene>
    <name evidence="2" type="ORF">CXB51_012674</name>
</gene>
<name>A0A8J6D243_9ROSI</name>
<keyword evidence="1" id="KW-0812">Transmembrane</keyword>
<feature type="transmembrane region" description="Helical" evidence="1">
    <location>
        <begin position="12"/>
        <end position="30"/>
    </location>
</feature>
<keyword evidence="3" id="KW-1185">Reference proteome</keyword>
<proteinExistence type="predicted"/>
<keyword evidence="1" id="KW-0472">Membrane</keyword>
<evidence type="ECO:0000256" key="1">
    <source>
        <dbReference type="SAM" id="Phobius"/>
    </source>
</evidence>
<organism evidence="2 3">
    <name type="scientific">Gossypium anomalum</name>
    <dbReference type="NCBI Taxonomy" id="47600"/>
    <lineage>
        <taxon>Eukaryota</taxon>
        <taxon>Viridiplantae</taxon>
        <taxon>Streptophyta</taxon>
        <taxon>Embryophyta</taxon>
        <taxon>Tracheophyta</taxon>
        <taxon>Spermatophyta</taxon>
        <taxon>Magnoliopsida</taxon>
        <taxon>eudicotyledons</taxon>
        <taxon>Gunneridae</taxon>
        <taxon>Pentapetalae</taxon>
        <taxon>rosids</taxon>
        <taxon>malvids</taxon>
        <taxon>Malvales</taxon>
        <taxon>Malvaceae</taxon>
        <taxon>Malvoideae</taxon>
        <taxon>Gossypium</taxon>
    </lineage>
</organism>
<sequence>MYLFHRQAASIIRLVLLLMIIDILVASNSLQNALREIATLPSPLSLVQFFPEQVNNHGFHVYWFQSPHHIWCKLHLSIFYFDTY</sequence>
<dbReference type="Proteomes" id="UP000701853">
    <property type="component" value="Chromosome 5"/>
</dbReference>
<dbReference type="AlphaFoldDB" id="A0A8J6D243"/>
<evidence type="ECO:0000313" key="2">
    <source>
        <dbReference type="EMBL" id="KAG8493014.1"/>
    </source>
</evidence>
<reference evidence="2 3" key="1">
    <citation type="journal article" date="2021" name="bioRxiv">
        <title>The Gossypium anomalum genome as a resource for cotton improvement and evolutionary analysis of hybrid incompatibility.</title>
        <authorList>
            <person name="Grover C.E."/>
            <person name="Yuan D."/>
            <person name="Arick M.A."/>
            <person name="Miller E.R."/>
            <person name="Hu G."/>
            <person name="Peterson D.G."/>
            <person name="Wendel J.F."/>
            <person name="Udall J.A."/>
        </authorList>
    </citation>
    <scope>NUCLEOTIDE SEQUENCE [LARGE SCALE GENOMIC DNA]</scope>
    <source>
        <strain evidence="2">JFW-Udall</strain>
        <tissue evidence="2">Leaf</tissue>
    </source>
</reference>
<evidence type="ECO:0000313" key="3">
    <source>
        <dbReference type="Proteomes" id="UP000701853"/>
    </source>
</evidence>
<protein>
    <submittedName>
        <fullName evidence="2">Uncharacterized protein</fullName>
    </submittedName>
</protein>
<comment type="caution">
    <text evidence="2">The sequence shown here is derived from an EMBL/GenBank/DDBJ whole genome shotgun (WGS) entry which is preliminary data.</text>
</comment>
<keyword evidence="1" id="KW-1133">Transmembrane helix</keyword>
<dbReference type="EMBL" id="JAHUZN010000005">
    <property type="protein sequence ID" value="KAG8493014.1"/>
    <property type="molecule type" value="Genomic_DNA"/>
</dbReference>